<dbReference type="SMART" id="SM00822">
    <property type="entry name" value="PKS_KR"/>
    <property type="match status" value="1"/>
</dbReference>
<feature type="domain" description="Ketoreductase" evidence="4">
    <location>
        <begin position="7"/>
        <end position="191"/>
    </location>
</feature>
<keyword evidence="3" id="KW-0560">Oxidoreductase</keyword>
<dbReference type="PROSITE" id="PS00061">
    <property type="entry name" value="ADH_SHORT"/>
    <property type="match status" value="1"/>
</dbReference>
<dbReference type="InterPro" id="IPR057326">
    <property type="entry name" value="KR_dom"/>
</dbReference>
<sequence length="246" mass="26476">MSKLHEKVAIITGSSRGIGAAIALELARAGVKVVVNYLQNQQAADEVCAAITGAGGKCIAIQADVSKPADIRRLFDAAIEHFGRIDILVNNAGILIFKKIAEITDDEFDRIININLKSIFYTLREAAERLADNGRIVNISSTVTRLMLPKYGPYAATKGAVEQLTRIFAREAGERGITANTVSPGPVFTELFRAGKTEEDIERMAAMSSLGRIGEVDDIAKIVLFLVSDEARWITGQDIGANGGMV</sequence>
<dbReference type="PRINTS" id="PR00081">
    <property type="entry name" value="GDHRDH"/>
</dbReference>
<dbReference type="PANTHER" id="PTHR48107:SF7">
    <property type="entry name" value="RE15974P"/>
    <property type="match status" value="1"/>
</dbReference>
<gene>
    <name evidence="5" type="ORF">SAMN05216302_101348</name>
</gene>
<dbReference type="SUPFAM" id="SSF51735">
    <property type="entry name" value="NAD(P)-binding Rossmann-fold domains"/>
    <property type="match status" value="1"/>
</dbReference>
<evidence type="ECO:0000259" key="4">
    <source>
        <dbReference type="SMART" id="SM00822"/>
    </source>
</evidence>
<dbReference type="EMBL" id="FOSP01000013">
    <property type="protein sequence ID" value="SFK71792.1"/>
    <property type="molecule type" value="Genomic_DNA"/>
</dbReference>
<accession>A0A1I4BSL0</accession>
<dbReference type="GO" id="GO:0016614">
    <property type="term" value="F:oxidoreductase activity, acting on CH-OH group of donors"/>
    <property type="evidence" value="ECO:0007669"/>
    <property type="project" value="UniProtKB-ARBA"/>
</dbReference>
<keyword evidence="6" id="KW-1185">Reference proteome</keyword>
<name>A0A1I4BSL0_9PROT</name>
<organism evidence="5 6">
    <name type="scientific">Nitrosomonas aestuarii</name>
    <dbReference type="NCBI Taxonomy" id="52441"/>
    <lineage>
        <taxon>Bacteria</taxon>
        <taxon>Pseudomonadati</taxon>
        <taxon>Pseudomonadota</taxon>
        <taxon>Betaproteobacteria</taxon>
        <taxon>Nitrosomonadales</taxon>
        <taxon>Nitrosomonadaceae</taxon>
        <taxon>Nitrosomonas</taxon>
    </lineage>
</organism>
<dbReference type="Gene3D" id="3.40.50.720">
    <property type="entry name" value="NAD(P)-binding Rossmann-like Domain"/>
    <property type="match status" value="1"/>
</dbReference>
<keyword evidence="2" id="KW-0521">NADP</keyword>
<dbReference type="PRINTS" id="PR00080">
    <property type="entry name" value="SDRFAMILY"/>
</dbReference>
<protein>
    <submittedName>
        <fullName evidence="5">3-oxoacyl-[acyl-carrier protein] reductase</fullName>
    </submittedName>
</protein>
<dbReference type="RefSeq" id="WP_090699555.1">
    <property type="nucleotide sequence ID" value="NZ_FOSP01000013.1"/>
</dbReference>
<dbReference type="STRING" id="52441.SAMN05216302_101348"/>
<dbReference type="NCBIfam" id="NF005559">
    <property type="entry name" value="PRK07231.1"/>
    <property type="match status" value="1"/>
</dbReference>
<evidence type="ECO:0000256" key="3">
    <source>
        <dbReference type="ARBA" id="ARBA00023002"/>
    </source>
</evidence>
<dbReference type="AlphaFoldDB" id="A0A1I4BSL0"/>
<dbReference type="FunFam" id="3.40.50.720:FF:000374">
    <property type="entry name" value="3-oxoacyl-(Acyl-carrier-protein) reductase"/>
    <property type="match status" value="1"/>
</dbReference>
<evidence type="ECO:0000256" key="1">
    <source>
        <dbReference type="ARBA" id="ARBA00006484"/>
    </source>
</evidence>
<dbReference type="InterPro" id="IPR020904">
    <property type="entry name" value="Sc_DH/Rdtase_CS"/>
</dbReference>
<dbReference type="CDD" id="cd05362">
    <property type="entry name" value="THN_reductase-like_SDR_c"/>
    <property type="match status" value="1"/>
</dbReference>
<dbReference type="OrthoDB" id="8793699at2"/>
<evidence type="ECO:0000256" key="2">
    <source>
        <dbReference type="ARBA" id="ARBA00022857"/>
    </source>
</evidence>
<dbReference type="PANTHER" id="PTHR48107">
    <property type="entry name" value="NADPH-DEPENDENT ALDEHYDE REDUCTASE-LIKE PROTEIN, CHLOROPLASTIC-RELATED"/>
    <property type="match status" value="1"/>
</dbReference>
<dbReference type="InterPro" id="IPR002347">
    <property type="entry name" value="SDR_fam"/>
</dbReference>
<reference evidence="6" key="1">
    <citation type="submission" date="2016-10" db="EMBL/GenBank/DDBJ databases">
        <authorList>
            <person name="Varghese N."/>
            <person name="Submissions S."/>
        </authorList>
    </citation>
    <scope>NUCLEOTIDE SEQUENCE [LARGE SCALE GENOMIC DNA]</scope>
    <source>
        <strain evidence="6">Nm69</strain>
    </source>
</reference>
<evidence type="ECO:0000313" key="5">
    <source>
        <dbReference type="EMBL" id="SFK71792.1"/>
    </source>
</evidence>
<evidence type="ECO:0000313" key="6">
    <source>
        <dbReference type="Proteomes" id="UP000199533"/>
    </source>
</evidence>
<dbReference type="Pfam" id="PF13561">
    <property type="entry name" value="adh_short_C2"/>
    <property type="match status" value="1"/>
</dbReference>
<comment type="similarity">
    <text evidence="1">Belongs to the short-chain dehydrogenases/reductases (SDR) family.</text>
</comment>
<dbReference type="InterPro" id="IPR036291">
    <property type="entry name" value="NAD(P)-bd_dom_sf"/>
</dbReference>
<dbReference type="Proteomes" id="UP000199533">
    <property type="component" value="Unassembled WGS sequence"/>
</dbReference>
<proteinExistence type="inferred from homology"/>